<keyword evidence="12" id="KW-1185">Reference proteome</keyword>
<evidence type="ECO:0000256" key="4">
    <source>
        <dbReference type="ARBA" id="ARBA00022692"/>
    </source>
</evidence>
<evidence type="ECO:0000256" key="7">
    <source>
        <dbReference type="ARBA" id="ARBA00023136"/>
    </source>
</evidence>
<dbReference type="PANTHER" id="PTHR21137">
    <property type="entry name" value="ODORANT RECEPTOR"/>
    <property type="match status" value="1"/>
</dbReference>
<evidence type="ECO:0000256" key="10">
    <source>
        <dbReference type="SAM" id="Phobius"/>
    </source>
</evidence>
<keyword evidence="5" id="KW-0552">Olfaction</keyword>
<evidence type="ECO:0008006" key="13">
    <source>
        <dbReference type="Google" id="ProtNLM"/>
    </source>
</evidence>
<feature type="transmembrane region" description="Helical" evidence="10">
    <location>
        <begin position="137"/>
        <end position="155"/>
    </location>
</feature>
<dbReference type="Pfam" id="PF02949">
    <property type="entry name" value="7tm_6"/>
    <property type="match status" value="1"/>
</dbReference>
<dbReference type="AlphaFoldDB" id="A0A8S9WXT9"/>
<evidence type="ECO:0000256" key="8">
    <source>
        <dbReference type="ARBA" id="ARBA00023170"/>
    </source>
</evidence>
<evidence type="ECO:0000256" key="1">
    <source>
        <dbReference type="ARBA" id="ARBA00004651"/>
    </source>
</evidence>
<dbReference type="GO" id="GO:0005886">
    <property type="term" value="C:plasma membrane"/>
    <property type="evidence" value="ECO:0007669"/>
    <property type="project" value="UniProtKB-SubCell"/>
</dbReference>
<evidence type="ECO:0000256" key="3">
    <source>
        <dbReference type="ARBA" id="ARBA00022606"/>
    </source>
</evidence>
<keyword evidence="6 10" id="KW-1133">Transmembrane helix</keyword>
<feature type="transmembrane region" description="Helical" evidence="10">
    <location>
        <begin position="78"/>
        <end position="96"/>
    </location>
</feature>
<name>A0A8S9WXT9_APOLU</name>
<keyword evidence="4 10" id="KW-0812">Transmembrane</keyword>
<keyword evidence="2" id="KW-1003">Cell membrane</keyword>
<dbReference type="InterPro" id="IPR004117">
    <property type="entry name" value="7tm6_olfct_rcpt"/>
</dbReference>
<evidence type="ECO:0000256" key="5">
    <source>
        <dbReference type="ARBA" id="ARBA00022725"/>
    </source>
</evidence>
<reference evidence="11" key="1">
    <citation type="journal article" date="2021" name="Mol. Ecol. Resour.">
        <title>Apolygus lucorum genome provides insights into omnivorousness and mesophyll feeding.</title>
        <authorList>
            <person name="Liu Y."/>
            <person name="Liu H."/>
            <person name="Wang H."/>
            <person name="Huang T."/>
            <person name="Liu B."/>
            <person name="Yang B."/>
            <person name="Yin L."/>
            <person name="Li B."/>
            <person name="Zhang Y."/>
            <person name="Zhang S."/>
            <person name="Jiang F."/>
            <person name="Zhang X."/>
            <person name="Ren Y."/>
            <person name="Wang B."/>
            <person name="Wang S."/>
            <person name="Lu Y."/>
            <person name="Wu K."/>
            <person name="Fan W."/>
            <person name="Wang G."/>
        </authorList>
    </citation>
    <scope>NUCLEOTIDE SEQUENCE</scope>
    <source>
        <strain evidence="11">12Hb</strain>
    </source>
</reference>
<evidence type="ECO:0000256" key="6">
    <source>
        <dbReference type="ARBA" id="ARBA00022989"/>
    </source>
</evidence>
<keyword evidence="7 10" id="KW-0472">Membrane</keyword>
<evidence type="ECO:0000313" key="12">
    <source>
        <dbReference type="Proteomes" id="UP000466442"/>
    </source>
</evidence>
<dbReference type="GO" id="GO:0004984">
    <property type="term" value="F:olfactory receptor activity"/>
    <property type="evidence" value="ECO:0007669"/>
    <property type="project" value="InterPro"/>
</dbReference>
<keyword evidence="8" id="KW-0675">Receptor</keyword>
<keyword evidence="3" id="KW-0716">Sensory transduction</keyword>
<comment type="subcellular location">
    <subcellularLocation>
        <location evidence="1">Cell membrane</location>
        <topology evidence="1">Multi-pass membrane protein</topology>
    </subcellularLocation>
</comment>
<evidence type="ECO:0000256" key="2">
    <source>
        <dbReference type="ARBA" id="ARBA00022475"/>
    </source>
</evidence>
<dbReference type="GO" id="GO:0007165">
    <property type="term" value="P:signal transduction"/>
    <property type="evidence" value="ECO:0007669"/>
    <property type="project" value="UniProtKB-KW"/>
</dbReference>
<comment type="caution">
    <text evidence="11">The sequence shown here is derived from an EMBL/GenBank/DDBJ whole genome shotgun (WGS) entry which is preliminary data.</text>
</comment>
<protein>
    <recommendedName>
        <fullName evidence="13">Odorant receptor</fullName>
    </recommendedName>
</protein>
<organism evidence="11 12">
    <name type="scientific">Apolygus lucorum</name>
    <name type="common">Small green plant bug</name>
    <name type="synonym">Lygocoris lucorum</name>
    <dbReference type="NCBI Taxonomy" id="248454"/>
    <lineage>
        <taxon>Eukaryota</taxon>
        <taxon>Metazoa</taxon>
        <taxon>Ecdysozoa</taxon>
        <taxon>Arthropoda</taxon>
        <taxon>Hexapoda</taxon>
        <taxon>Insecta</taxon>
        <taxon>Pterygota</taxon>
        <taxon>Neoptera</taxon>
        <taxon>Paraneoptera</taxon>
        <taxon>Hemiptera</taxon>
        <taxon>Heteroptera</taxon>
        <taxon>Panheteroptera</taxon>
        <taxon>Cimicomorpha</taxon>
        <taxon>Miridae</taxon>
        <taxon>Mirini</taxon>
        <taxon>Apolygus</taxon>
    </lineage>
</organism>
<dbReference type="GO" id="GO:0005549">
    <property type="term" value="F:odorant binding"/>
    <property type="evidence" value="ECO:0007669"/>
    <property type="project" value="InterPro"/>
</dbReference>
<proteinExistence type="predicted"/>
<evidence type="ECO:0000313" key="11">
    <source>
        <dbReference type="EMBL" id="KAF6201503.1"/>
    </source>
</evidence>
<feature type="transmembrane region" description="Helical" evidence="10">
    <location>
        <begin position="210"/>
        <end position="243"/>
    </location>
</feature>
<sequence>MTSADEYSFDELMDGIHFEMVYTMWCFVWPSYVIRSSLFSSLISKIQSGLYTYSDPLTLEEKDILSSANDAVIRITKISVYVYIFGAGGIFMKGVNKEKMRKLQLPNIGWLPFAITSLPRYALGCLCQAIIGVNTVSIVIGTFMSFATLFIHYGAQFKLLRARLRGCFPENVALEKAQEDIYKEKTIRKLKDCYNHHLAILRFHQELLKYYGVLLLVFRVAIVFWLCTLAYVSIIVDLLYVLLFSIRGQDVTEWSYELHDELYSIQWWEQPKEVQSNIKTMISGTAKPLVLYGVWDIALYSHESLSDICNESYSFFNMLRAFN</sequence>
<evidence type="ECO:0000256" key="9">
    <source>
        <dbReference type="ARBA" id="ARBA00023224"/>
    </source>
</evidence>
<gene>
    <name evidence="11" type="ORF">GE061_003894</name>
</gene>
<dbReference type="PANTHER" id="PTHR21137:SF35">
    <property type="entry name" value="ODORANT RECEPTOR 19A-RELATED"/>
    <property type="match status" value="1"/>
</dbReference>
<accession>A0A8S9WXT9</accession>
<dbReference type="Proteomes" id="UP000466442">
    <property type="component" value="Linkage Group LG12"/>
</dbReference>
<dbReference type="EMBL" id="WIXP02000012">
    <property type="protein sequence ID" value="KAF6201503.1"/>
    <property type="molecule type" value="Genomic_DNA"/>
</dbReference>
<keyword evidence="9" id="KW-0807">Transducer</keyword>